<sequence>MPYTASLKHRTNQLLPVSDGEEPSLHFRWWYVVRLLQWHHAEGLLLPSVVIDWVLHQLQEKQLLEIWQLLLPIVYGFLEIVVLSQTYVRTLTGVALRIIRDPAPGGSDLVDNSRRAYTAAALIEMLRYLILAVPETFVALDCFPLPSSVVSHAINDENLTKAVSPGYPGDCLAKAAQALDNSLVLGDIHEAYKFLFEDLYDGPATDVWVAKVSPCLRLSLK</sequence>
<keyword evidence="2" id="KW-1185">Reference proteome</keyword>
<feature type="non-terminal residue" evidence="1">
    <location>
        <position position="221"/>
    </location>
</feature>
<reference evidence="1 2" key="1">
    <citation type="journal article" date="2018" name="Front. Plant Sci.">
        <title>Red Clover (Trifolium pratense) and Zigzag Clover (T. medium) - A Picture of Genomic Similarities and Differences.</title>
        <authorList>
            <person name="Dluhosova J."/>
            <person name="Istvanek J."/>
            <person name="Nedelnik J."/>
            <person name="Repkova J."/>
        </authorList>
    </citation>
    <scope>NUCLEOTIDE SEQUENCE [LARGE SCALE GENOMIC DNA]</scope>
    <source>
        <strain evidence="2">cv. 10/8</strain>
        <tissue evidence="1">Leaf</tissue>
    </source>
</reference>
<name>A0A392MNQ4_9FABA</name>
<dbReference type="PANTHER" id="PTHR46567:SF2">
    <property type="entry name" value="RNA POLYMERASE II TRANSCRIPTION MEDIATORS PROTEIN"/>
    <property type="match status" value="1"/>
</dbReference>
<accession>A0A392MNQ4</accession>
<dbReference type="Proteomes" id="UP000265520">
    <property type="component" value="Unassembled WGS sequence"/>
</dbReference>
<proteinExistence type="predicted"/>
<comment type="caution">
    <text evidence="1">The sequence shown here is derived from an EMBL/GenBank/DDBJ whole genome shotgun (WGS) entry which is preliminary data.</text>
</comment>
<dbReference type="PANTHER" id="PTHR46567">
    <property type="entry name" value="MEDIATOR OF RNA POLYMERASE II TRANSCRIPTION SUBUNIT 12"/>
    <property type="match status" value="1"/>
</dbReference>
<evidence type="ECO:0000313" key="2">
    <source>
        <dbReference type="Proteomes" id="UP000265520"/>
    </source>
</evidence>
<organism evidence="1 2">
    <name type="scientific">Trifolium medium</name>
    <dbReference type="NCBI Taxonomy" id="97028"/>
    <lineage>
        <taxon>Eukaryota</taxon>
        <taxon>Viridiplantae</taxon>
        <taxon>Streptophyta</taxon>
        <taxon>Embryophyta</taxon>
        <taxon>Tracheophyta</taxon>
        <taxon>Spermatophyta</taxon>
        <taxon>Magnoliopsida</taxon>
        <taxon>eudicotyledons</taxon>
        <taxon>Gunneridae</taxon>
        <taxon>Pentapetalae</taxon>
        <taxon>rosids</taxon>
        <taxon>fabids</taxon>
        <taxon>Fabales</taxon>
        <taxon>Fabaceae</taxon>
        <taxon>Papilionoideae</taxon>
        <taxon>50 kb inversion clade</taxon>
        <taxon>NPAAA clade</taxon>
        <taxon>Hologalegina</taxon>
        <taxon>IRL clade</taxon>
        <taxon>Trifolieae</taxon>
        <taxon>Trifolium</taxon>
    </lineage>
</organism>
<gene>
    <name evidence="1" type="ORF">A2U01_0010033</name>
</gene>
<evidence type="ECO:0000313" key="1">
    <source>
        <dbReference type="EMBL" id="MCH89140.1"/>
    </source>
</evidence>
<dbReference type="AlphaFoldDB" id="A0A392MNQ4"/>
<dbReference type="EMBL" id="LXQA010015556">
    <property type="protein sequence ID" value="MCH89140.1"/>
    <property type="molecule type" value="Genomic_DNA"/>
</dbReference>
<protein>
    <submittedName>
        <fullName evidence="1">Mediator of RNA polymerase II transcription subunit</fullName>
    </submittedName>
</protein>